<comment type="similarity">
    <text evidence="3 12">Belongs to the CcmD/CycX/HelD family.</text>
</comment>
<evidence type="ECO:0000256" key="1">
    <source>
        <dbReference type="ARBA" id="ARBA00002442"/>
    </source>
</evidence>
<gene>
    <name evidence="13" type="primary">ccmD</name>
    <name evidence="13" type="ORF">OQ257_02210</name>
</gene>
<evidence type="ECO:0000256" key="3">
    <source>
        <dbReference type="ARBA" id="ARBA00008741"/>
    </source>
</evidence>
<keyword evidence="6 12" id="KW-1003">Cell membrane</keyword>
<dbReference type="GO" id="GO:0017004">
    <property type="term" value="P:cytochrome complex assembly"/>
    <property type="evidence" value="ECO:0007669"/>
    <property type="project" value="UniProtKB-KW"/>
</dbReference>
<dbReference type="InterPro" id="IPR007078">
    <property type="entry name" value="Haem_export_protD_CcmD"/>
</dbReference>
<evidence type="ECO:0000256" key="10">
    <source>
        <dbReference type="ARBA" id="ARBA00022989"/>
    </source>
</evidence>
<dbReference type="AlphaFoldDB" id="A0A9X4G198"/>
<sequence>MQFQFESFSDFLSMGNYGFYVWLSYAVSIIAMGGLIWFSRREEKQIVQQVKKELAREAQLNKK</sequence>
<evidence type="ECO:0000256" key="4">
    <source>
        <dbReference type="ARBA" id="ARBA00016461"/>
    </source>
</evidence>
<keyword evidence="11 12" id="KW-0472">Membrane</keyword>
<comment type="caution">
    <text evidence="13">The sequence shown here is derived from an EMBL/GenBank/DDBJ whole genome shotgun (WGS) entry which is preliminary data.</text>
</comment>
<proteinExistence type="inferred from homology"/>
<dbReference type="GO" id="GO:0005886">
    <property type="term" value="C:plasma membrane"/>
    <property type="evidence" value="ECO:0007669"/>
    <property type="project" value="UniProtKB-SubCell"/>
</dbReference>
<organism evidence="13 14">
    <name type="scientific">Actinobacillus equuli subsp. equuli</name>
    <dbReference type="NCBI Taxonomy" id="202947"/>
    <lineage>
        <taxon>Bacteria</taxon>
        <taxon>Pseudomonadati</taxon>
        <taxon>Pseudomonadota</taxon>
        <taxon>Gammaproteobacteria</taxon>
        <taxon>Pasteurellales</taxon>
        <taxon>Pasteurellaceae</taxon>
        <taxon>Actinobacillus</taxon>
    </lineage>
</organism>
<keyword evidence="9 12" id="KW-0201">Cytochrome c-type biogenesis</keyword>
<keyword evidence="14" id="KW-1185">Reference proteome</keyword>
<feature type="transmembrane region" description="Helical" evidence="12">
    <location>
        <begin position="20"/>
        <end position="38"/>
    </location>
</feature>
<name>A0A9X4G198_ACTEU</name>
<dbReference type="RefSeq" id="WP_275217240.1">
    <property type="nucleotide sequence ID" value="NZ_JAPHVQ010000002.1"/>
</dbReference>
<reference evidence="13" key="1">
    <citation type="submission" date="2022-11" db="EMBL/GenBank/DDBJ databases">
        <authorList>
            <person name="Kamali M."/>
            <person name="Peak L."/>
            <person name="Go Y.Y."/>
            <person name="Balasuriya U.B.R."/>
            <person name="Carossino M."/>
        </authorList>
    </citation>
    <scope>NUCLEOTIDE SEQUENCE</scope>
    <source>
        <strain evidence="13">4524</strain>
    </source>
</reference>
<evidence type="ECO:0000256" key="7">
    <source>
        <dbReference type="ARBA" id="ARBA00022519"/>
    </source>
</evidence>
<dbReference type="PANTHER" id="PTHR37531">
    <property type="entry name" value="HEME EXPORTER PROTEIN D"/>
    <property type="match status" value="1"/>
</dbReference>
<dbReference type="NCBIfam" id="TIGR03141">
    <property type="entry name" value="cytochro_ccmD"/>
    <property type="match status" value="1"/>
</dbReference>
<evidence type="ECO:0000256" key="2">
    <source>
        <dbReference type="ARBA" id="ARBA00004377"/>
    </source>
</evidence>
<evidence type="ECO:0000256" key="8">
    <source>
        <dbReference type="ARBA" id="ARBA00022692"/>
    </source>
</evidence>
<keyword evidence="10 12" id="KW-1133">Transmembrane helix</keyword>
<dbReference type="GO" id="GO:1903607">
    <property type="term" value="P:cytochrome c biosynthetic process"/>
    <property type="evidence" value="ECO:0007669"/>
    <property type="project" value="TreeGrafter"/>
</dbReference>
<keyword evidence="8 12" id="KW-0812">Transmembrane</keyword>
<dbReference type="InterPro" id="IPR052075">
    <property type="entry name" value="Heme_exporter_D"/>
</dbReference>
<dbReference type="EMBL" id="JAPHVQ010000002">
    <property type="protein sequence ID" value="MDE8033984.1"/>
    <property type="molecule type" value="Genomic_DNA"/>
</dbReference>
<dbReference type="PANTHER" id="PTHR37531:SF1">
    <property type="entry name" value="HEME EXPORTER PROTEIN D"/>
    <property type="match status" value="1"/>
</dbReference>
<evidence type="ECO:0000313" key="14">
    <source>
        <dbReference type="Proteomes" id="UP001142444"/>
    </source>
</evidence>
<protein>
    <recommendedName>
        <fullName evidence="4 12">Heme exporter protein D</fullName>
    </recommendedName>
</protein>
<evidence type="ECO:0000256" key="12">
    <source>
        <dbReference type="RuleBase" id="RU363101"/>
    </source>
</evidence>
<evidence type="ECO:0000256" key="11">
    <source>
        <dbReference type="ARBA" id="ARBA00023136"/>
    </source>
</evidence>
<dbReference type="Pfam" id="PF04995">
    <property type="entry name" value="CcmD"/>
    <property type="match status" value="1"/>
</dbReference>
<evidence type="ECO:0000256" key="6">
    <source>
        <dbReference type="ARBA" id="ARBA00022475"/>
    </source>
</evidence>
<keyword evidence="7 12" id="KW-0997">Cell inner membrane</keyword>
<comment type="function">
    <text evidence="1 12">Required for the export of heme to the periplasm for the biogenesis of c-type cytochromes.</text>
</comment>
<evidence type="ECO:0000256" key="5">
    <source>
        <dbReference type="ARBA" id="ARBA00022448"/>
    </source>
</evidence>
<evidence type="ECO:0000256" key="9">
    <source>
        <dbReference type="ARBA" id="ARBA00022748"/>
    </source>
</evidence>
<reference evidence="13" key="2">
    <citation type="journal article" date="2023" name="Pathogens">
        <title>Pathological Features and Genomic Characterization of an Actinobacillus equuli subsp. equuli Bearing Unique Virulence-Associated Genes from an Adult Horse with Pleuropneumonia.</title>
        <authorList>
            <person name="Kamali M."/>
            <person name="Carossino M."/>
            <person name="Del Piero F."/>
            <person name="Peak L."/>
            <person name="Mitchell M.S."/>
            <person name="Willette J."/>
            <person name="Baker R."/>
            <person name="Li F."/>
            <person name="Kenez A."/>
            <person name="Balasuriya U.B.R."/>
            <person name="Go Y.Y."/>
        </authorList>
    </citation>
    <scope>NUCLEOTIDE SEQUENCE</scope>
    <source>
        <strain evidence="13">4524</strain>
    </source>
</reference>
<comment type="subcellular location">
    <subcellularLocation>
        <location evidence="2 12">Cell inner membrane</location>
        <topology evidence="2 12">Single-pass membrane protein</topology>
    </subcellularLocation>
</comment>
<evidence type="ECO:0000313" key="13">
    <source>
        <dbReference type="EMBL" id="MDE8033984.1"/>
    </source>
</evidence>
<dbReference type="Proteomes" id="UP001142444">
    <property type="component" value="Unassembled WGS sequence"/>
</dbReference>
<keyword evidence="5 12" id="KW-0813">Transport</keyword>
<dbReference type="GO" id="GO:0015886">
    <property type="term" value="P:heme transport"/>
    <property type="evidence" value="ECO:0007669"/>
    <property type="project" value="InterPro"/>
</dbReference>
<accession>A0A9X4G198</accession>